<evidence type="ECO:0000256" key="1">
    <source>
        <dbReference type="SAM" id="SignalP"/>
    </source>
</evidence>
<gene>
    <name evidence="3" type="ORF">O181_076420</name>
</gene>
<dbReference type="InterPro" id="IPR000477">
    <property type="entry name" value="RT_dom"/>
</dbReference>
<dbReference type="Gene3D" id="3.30.70.270">
    <property type="match status" value="1"/>
</dbReference>
<dbReference type="Pfam" id="PF00078">
    <property type="entry name" value="RVT_1"/>
    <property type="match status" value="1"/>
</dbReference>
<comment type="caution">
    <text evidence="3">The sequence shown here is derived from an EMBL/GenBank/DDBJ whole genome shotgun (WGS) entry which is preliminary data.</text>
</comment>
<dbReference type="InterPro" id="IPR043502">
    <property type="entry name" value="DNA/RNA_pol_sf"/>
</dbReference>
<feature type="signal peptide" evidence="1">
    <location>
        <begin position="1"/>
        <end position="17"/>
    </location>
</feature>
<proteinExistence type="predicted"/>
<evidence type="ECO:0000259" key="2">
    <source>
        <dbReference type="PROSITE" id="PS50878"/>
    </source>
</evidence>
<keyword evidence="1" id="KW-0732">Signal</keyword>
<reference evidence="3" key="1">
    <citation type="submission" date="2021-03" db="EMBL/GenBank/DDBJ databases">
        <title>Draft genome sequence of rust myrtle Austropuccinia psidii MF-1, a brazilian biotype.</title>
        <authorList>
            <person name="Quecine M.C."/>
            <person name="Pachon D.M.R."/>
            <person name="Bonatelli M.L."/>
            <person name="Correr F.H."/>
            <person name="Franceschini L.M."/>
            <person name="Leite T.F."/>
            <person name="Margarido G.R.A."/>
            <person name="Almeida C.A."/>
            <person name="Ferrarezi J.A."/>
            <person name="Labate C.A."/>
        </authorList>
    </citation>
    <scope>NUCLEOTIDE SEQUENCE</scope>
    <source>
        <strain evidence="3">MF-1</strain>
    </source>
</reference>
<keyword evidence="4" id="KW-1185">Reference proteome</keyword>
<name>A0A9Q3FG73_9BASI</name>
<dbReference type="CDD" id="cd01647">
    <property type="entry name" value="RT_LTR"/>
    <property type="match status" value="1"/>
</dbReference>
<accession>A0A9Q3FG73</accession>
<protein>
    <recommendedName>
        <fullName evidence="2">Reverse transcriptase domain-containing protein</fullName>
    </recommendedName>
</protein>
<sequence length="183" mass="21028">MFIACKVLLNKIARVAGLSLCVDYRKLNAVTRKNKYPVPPMNQLLNFFNGFSIFSNIDLCGEFNLLRIKEGDENLTPFRTKYGSYEYLVMPFGIINAPALFHNIFNYNFHDLLDGFVVAYLDDILVFLKSEEEHAPYVSTFPCRLRANDLFAKASKCLFNVTSVEYLGYVVFPECLKIDQAKF</sequence>
<feature type="domain" description="Reverse transcriptase" evidence="2">
    <location>
        <begin position="1"/>
        <end position="171"/>
    </location>
</feature>
<feature type="chain" id="PRO_5040175605" description="Reverse transcriptase domain-containing protein" evidence="1">
    <location>
        <begin position="18"/>
        <end position="183"/>
    </location>
</feature>
<dbReference type="InterPro" id="IPR043128">
    <property type="entry name" value="Rev_trsase/Diguanyl_cyclase"/>
</dbReference>
<organism evidence="3 4">
    <name type="scientific">Austropuccinia psidii MF-1</name>
    <dbReference type="NCBI Taxonomy" id="1389203"/>
    <lineage>
        <taxon>Eukaryota</taxon>
        <taxon>Fungi</taxon>
        <taxon>Dikarya</taxon>
        <taxon>Basidiomycota</taxon>
        <taxon>Pucciniomycotina</taxon>
        <taxon>Pucciniomycetes</taxon>
        <taxon>Pucciniales</taxon>
        <taxon>Sphaerophragmiaceae</taxon>
        <taxon>Austropuccinia</taxon>
    </lineage>
</organism>
<dbReference type="PROSITE" id="PS50878">
    <property type="entry name" value="RT_POL"/>
    <property type="match status" value="1"/>
</dbReference>
<dbReference type="PANTHER" id="PTHR24559">
    <property type="entry name" value="TRANSPOSON TY3-I GAG-POL POLYPROTEIN"/>
    <property type="match status" value="1"/>
</dbReference>
<dbReference type="PANTHER" id="PTHR24559:SF440">
    <property type="entry name" value="RIBONUCLEASE H"/>
    <property type="match status" value="1"/>
</dbReference>
<dbReference type="InterPro" id="IPR053134">
    <property type="entry name" value="RNA-dir_DNA_polymerase"/>
</dbReference>
<evidence type="ECO:0000313" key="3">
    <source>
        <dbReference type="EMBL" id="MBW0536705.1"/>
    </source>
</evidence>
<dbReference type="EMBL" id="AVOT02041385">
    <property type="protein sequence ID" value="MBW0536705.1"/>
    <property type="molecule type" value="Genomic_DNA"/>
</dbReference>
<dbReference type="SUPFAM" id="SSF56672">
    <property type="entry name" value="DNA/RNA polymerases"/>
    <property type="match status" value="1"/>
</dbReference>
<dbReference type="Proteomes" id="UP000765509">
    <property type="component" value="Unassembled WGS sequence"/>
</dbReference>
<dbReference type="AlphaFoldDB" id="A0A9Q3FG73"/>
<evidence type="ECO:0000313" key="4">
    <source>
        <dbReference type="Proteomes" id="UP000765509"/>
    </source>
</evidence>